<evidence type="ECO:0000256" key="1">
    <source>
        <dbReference type="ARBA" id="ARBA00023015"/>
    </source>
</evidence>
<dbReference type="Gene3D" id="1.10.10.10">
    <property type="entry name" value="Winged helix-like DNA-binding domain superfamily/Winged helix DNA-binding domain"/>
    <property type="match status" value="1"/>
</dbReference>
<dbReference type="PROSITE" id="PS51118">
    <property type="entry name" value="HTH_HXLR"/>
    <property type="match status" value="1"/>
</dbReference>
<dbReference type="InterPro" id="IPR036390">
    <property type="entry name" value="WH_DNA-bd_sf"/>
</dbReference>
<keyword evidence="3" id="KW-0804">Transcription</keyword>
<keyword evidence="2" id="KW-0238">DNA-binding</keyword>
<evidence type="ECO:0000259" key="4">
    <source>
        <dbReference type="PROSITE" id="PS51118"/>
    </source>
</evidence>
<sequence length="109" mass="12473">MRDFEYINGVCPVGAGASAIGGKWKIAIIWNLRNGAVRFNELHRMLPKNISQSVLTKQLRELESKEIITRKIYNEIPPKVEYSLTKVGQAFIPIIVEIGEWSEKYLLNK</sequence>
<evidence type="ECO:0000313" key="5">
    <source>
        <dbReference type="EMBL" id="MFL0268999.1"/>
    </source>
</evidence>
<reference evidence="5 6" key="1">
    <citation type="submission" date="2024-11" db="EMBL/GenBank/DDBJ databases">
        <authorList>
            <person name="Heng Y.C."/>
            <person name="Lim A.C.H."/>
            <person name="Lee J.K.Y."/>
            <person name="Kittelmann S."/>
        </authorList>
    </citation>
    <scope>NUCLEOTIDE SEQUENCE [LARGE SCALE GENOMIC DNA]</scope>
    <source>
        <strain evidence="5 6">WILCCON 0202</strain>
    </source>
</reference>
<accession>A0ABW8TUG8</accession>
<dbReference type="InterPro" id="IPR036388">
    <property type="entry name" value="WH-like_DNA-bd_sf"/>
</dbReference>
<dbReference type="PANTHER" id="PTHR33204">
    <property type="entry name" value="TRANSCRIPTIONAL REGULATOR, MARR FAMILY"/>
    <property type="match status" value="1"/>
</dbReference>
<dbReference type="RefSeq" id="WP_406765618.1">
    <property type="nucleotide sequence ID" value="NZ_JBJHZY010000002.1"/>
</dbReference>
<dbReference type="InterPro" id="IPR011991">
    <property type="entry name" value="ArsR-like_HTH"/>
</dbReference>
<gene>
    <name evidence="5" type="ORF">ACJDUH_12950</name>
</gene>
<protein>
    <submittedName>
        <fullName evidence="5">Winged helix-turn-helix transcriptional regulator</fullName>
    </submittedName>
</protein>
<evidence type="ECO:0000256" key="3">
    <source>
        <dbReference type="ARBA" id="ARBA00023163"/>
    </source>
</evidence>
<dbReference type="InterPro" id="IPR002577">
    <property type="entry name" value="HTH_HxlR"/>
</dbReference>
<proteinExistence type="predicted"/>
<keyword evidence="6" id="KW-1185">Reference proteome</keyword>
<dbReference type="PANTHER" id="PTHR33204:SF29">
    <property type="entry name" value="TRANSCRIPTIONAL REGULATOR"/>
    <property type="match status" value="1"/>
</dbReference>
<dbReference type="EMBL" id="JBJHZY010000002">
    <property type="protein sequence ID" value="MFL0268999.1"/>
    <property type="molecule type" value="Genomic_DNA"/>
</dbReference>
<comment type="caution">
    <text evidence="5">The sequence shown here is derived from an EMBL/GenBank/DDBJ whole genome shotgun (WGS) entry which is preliminary data.</text>
</comment>
<dbReference type="SUPFAM" id="SSF46785">
    <property type="entry name" value="Winged helix' DNA-binding domain"/>
    <property type="match status" value="1"/>
</dbReference>
<evidence type="ECO:0000313" key="6">
    <source>
        <dbReference type="Proteomes" id="UP001623661"/>
    </source>
</evidence>
<feature type="domain" description="HTH hxlR-type" evidence="4">
    <location>
        <begin position="11"/>
        <end position="109"/>
    </location>
</feature>
<name>A0ABW8TUG8_9CLOT</name>
<organism evidence="5 6">
    <name type="scientific">Candidatus Clostridium radicumherbarum</name>
    <dbReference type="NCBI Taxonomy" id="3381662"/>
    <lineage>
        <taxon>Bacteria</taxon>
        <taxon>Bacillati</taxon>
        <taxon>Bacillota</taxon>
        <taxon>Clostridia</taxon>
        <taxon>Eubacteriales</taxon>
        <taxon>Clostridiaceae</taxon>
        <taxon>Clostridium</taxon>
    </lineage>
</organism>
<evidence type="ECO:0000256" key="2">
    <source>
        <dbReference type="ARBA" id="ARBA00023125"/>
    </source>
</evidence>
<dbReference type="Proteomes" id="UP001623661">
    <property type="component" value="Unassembled WGS sequence"/>
</dbReference>
<dbReference type="CDD" id="cd00090">
    <property type="entry name" value="HTH_ARSR"/>
    <property type="match status" value="1"/>
</dbReference>
<dbReference type="Pfam" id="PF01638">
    <property type="entry name" value="HxlR"/>
    <property type="match status" value="1"/>
</dbReference>
<keyword evidence="1" id="KW-0805">Transcription regulation</keyword>